<reference evidence="14" key="1">
    <citation type="submission" date="2017-03" db="EMBL/GenBank/DDBJ databases">
        <title>Genomes of endolithic fungi from Antarctica.</title>
        <authorList>
            <person name="Coleine C."/>
            <person name="Masonjones S."/>
            <person name="Stajich J.E."/>
        </authorList>
    </citation>
    <scope>NUCLEOTIDE SEQUENCE [LARGE SCALE GENOMIC DNA]</scope>
    <source>
        <strain evidence="14">CCFEE 5527</strain>
    </source>
</reference>
<dbReference type="FunFam" id="3.40.50.300:FF:000712">
    <property type="entry name" value="Midasin"/>
    <property type="match status" value="1"/>
</dbReference>
<feature type="compositionally biased region" description="Acidic residues" evidence="11">
    <location>
        <begin position="4240"/>
        <end position="4261"/>
    </location>
</feature>
<comment type="subcellular location">
    <subcellularLocation>
        <location evidence="1">Nucleus</location>
        <location evidence="1">Nucleolus</location>
    </subcellularLocation>
    <subcellularLocation>
        <location evidence="2">Nucleus</location>
        <location evidence="2">Nucleoplasm</location>
    </subcellularLocation>
</comment>
<dbReference type="InterPro" id="IPR002035">
    <property type="entry name" value="VWF_A"/>
</dbReference>
<dbReference type="Pfam" id="PF17867">
    <property type="entry name" value="AAA_lid_7"/>
    <property type="match status" value="3"/>
</dbReference>
<feature type="domain" description="VWFA" evidence="12">
    <location>
        <begin position="4624"/>
        <end position="4835"/>
    </location>
</feature>
<evidence type="ECO:0000313" key="13">
    <source>
        <dbReference type="EMBL" id="OQO13529.1"/>
    </source>
</evidence>
<dbReference type="FunFam" id="3.40.50.300:FF:000582">
    <property type="entry name" value="Midasin"/>
    <property type="match status" value="1"/>
</dbReference>
<evidence type="ECO:0000256" key="8">
    <source>
        <dbReference type="ARBA" id="ARBA00023186"/>
    </source>
</evidence>
<evidence type="ECO:0000256" key="9">
    <source>
        <dbReference type="ARBA" id="ARBA00023242"/>
    </source>
</evidence>
<dbReference type="InterPro" id="IPR036465">
    <property type="entry name" value="vWFA_dom_sf"/>
</dbReference>
<dbReference type="InterPro" id="IPR003593">
    <property type="entry name" value="AAA+_ATPase"/>
</dbReference>
<keyword evidence="6 10" id="KW-0547">Nucleotide-binding</keyword>
<dbReference type="InParanoid" id="A0A1V8TQ70"/>
<dbReference type="FunCoup" id="A0A1V8TQ70">
    <property type="interactions" value="1550"/>
</dbReference>
<evidence type="ECO:0000256" key="2">
    <source>
        <dbReference type="ARBA" id="ARBA00004642"/>
    </source>
</evidence>
<keyword evidence="8 10" id="KW-0143">Chaperone</keyword>
<dbReference type="PANTHER" id="PTHR48103">
    <property type="entry name" value="MIDASIN-RELATED"/>
    <property type="match status" value="1"/>
</dbReference>
<dbReference type="Pfam" id="PF07728">
    <property type="entry name" value="AAA_5"/>
    <property type="match status" value="9"/>
</dbReference>
<dbReference type="PANTHER" id="PTHR48103:SF2">
    <property type="entry name" value="MIDASIN"/>
    <property type="match status" value="1"/>
</dbReference>
<dbReference type="GO" id="GO:0000055">
    <property type="term" value="P:ribosomal large subunit export from nucleus"/>
    <property type="evidence" value="ECO:0007669"/>
    <property type="project" value="TreeGrafter"/>
</dbReference>
<dbReference type="PROSITE" id="PS50234">
    <property type="entry name" value="VWFA"/>
    <property type="match status" value="1"/>
</dbReference>
<dbReference type="GO" id="GO:0005524">
    <property type="term" value="F:ATP binding"/>
    <property type="evidence" value="ECO:0007669"/>
    <property type="project" value="UniProtKB-KW"/>
</dbReference>
<dbReference type="OrthoDB" id="5186at2759"/>
<feature type="compositionally biased region" description="Acidic residues" evidence="11">
    <location>
        <begin position="4465"/>
        <end position="4479"/>
    </location>
</feature>
<dbReference type="InterPro" id="IPR011704">
    <property type="entry name" value="ATPase_dyneun-rel_AAA"/>
</dbReference>
<gene>
    <name evidence="13" type="ORF">B0A48_01758</name>
</gene>
<dbReference type="FunFam" id="3.40.50.300:FF:001368">
    <property type="entry name" value="Midasin"/>
    <property type="match status" value="1"/>
</dbReference>
<dbReference type="InterPro" id="IPR048617">
    <property type="entry name" value="MDN1_AAA_lid_4"/>
</dbReference>
<feature type="region of interest" description="Disordered" evidence="11">
    <location>
        <begin position="4075"/>
        <end position="4506"/>
    </location>
</feature>
<dbReference type="GO" id="GO:0016887">
    <property type="term" value="F:ATP hydrolysis activity"/>
    <property type="evidence" value="ECO:0007669"/>
    <property type="project" value="InterPro"/>
</dbReference>
<protein>
    <recommendedName>
        <fullName evidence="4 10">Midasin</fullName>
    </recommendedName>
</protein>
<dbReference type="Pfam" id="PF21108">
    <property type="entry name" value="MDN1_4th"/>
    <property type="match status" value="1"/>
</dbReference>
<dbReference type="PIRSF" id="PIRSF010340">
    <property type="entry name" value="Midasin"/>
    <property type="match status" value="1"/>
</dbReference>
<keyword evidence="14" id="KW-1185">Reference proteome</keyword>
<evidence type="ECO:0000256" key="1">
    <source>
        <dbReference type="ARBA" id="ARBA00004604"/>
    </source>
</evidence>
<name>A0A1V8TQ70_9PEZI</name>
<comment type="similarity">
    <text evidence="3 10">Belongs to the midasin family.</text>
</comment>
<evidence type="ECO:0000256" key="10">
    <source>
        <dbReference type="PIRNR" id="PIRNR010340"/>
    </source>
</evidence>
<accession>A0A1V8TQ70</accession>
<organism evidence="13 14">
    <name type="scientific">Cryoendolithus antarcticus</name>
    <dbReference type="NCBI Taxonomy" id="1507870"/>
    <lineage>
        <taxon>Eukaryota</taxon>
        <taxon>Fungi</taxon>
        <taxon>Dikarya</taxon>
        <taxon>Ascomycota</taxon>
        <taxon>Pezizomycotina</taxon>
        <taxon>Dothideomycetes</taxon>
        <taxon>Dothideomycetidae</taxon>
        <taxon>Cladosporiales</taxon>
        <taxon>Cladosporiaceae</taxon>
        <taxon>Cryoendolithus</taxon>
    </lineage>
</organism>
<evidence type="ECO:0000256" key="3">
    <source>
        <dbReference type="ARBA" id="ARBA00007188"/>
    </source>
</evidence>
<comment type="function">
    <text evidence="10">Nuclear chaperone required for maturation and nuclear export of pre-60S ribosome subunits.</text>
</comment>
<dbReference type="InterPro" id="IPR027417">
    <property type="entry name" value="P-loop_NTPase"/>
</dbReference>
<evidence type="ECO:0000256" key="6">
    <source>
        <dbReference type="ARBA" id="ARBA00022741"/>
    </source>
</evidence>
<dbReference type="Pfam" id="PF17865">
    <property type="entry name" value="AAA_lid_5"/>
    <property type="match status" value="1"/>
</dbReference>
<feature type="compositionally biased region" description="Basic and acidic residues" evidence="11">
    <location>
        <begin position="4157"/>
        <end position="4166"/>
    </location>
</feature>
<sequence>MREARISKLLEPQMDCHWDTALLHRFQELPESLIDAIKGVSDERYLNSLTLTALQPRYTYILFAHCREIFPHICADLRRHGSFAQSIATLGRVVAFAPNLSIYARRLLESEEYVFGTNQDSSDDLAYLLGLFRLLRYDHETFISLVDTNSVTGLLLNRNKSIVYLAIRILQICLDGADAWFEHMISQHCGDDTLGLLLDGAWDDQTIDYRFLMLREEERQRRVDQLLVSVQSSSEMRSGSGRTVAASSFHVATCLYGGVLLPQYSLPDERSRPSPVVKAPSTVENMHNLACALQSAQPLLLTGLPGSGKTMLIRDLAREIGKLDRMITLHLNEQSDAKALIGIYATGSEPGTFVWRPGVLTTAVQEGRLVVIEDLDRAPQDIIGVLLPLIERRELTIPNRAQTLHAHHDFRLLATTRPNVNHRGDATKALSHMIGRRHWLDVDIMLPSDADLTMIAHTLYPTLRPLLPQFVALSSRLSSLHQQKSLTARASTGVLRPTSPRDFLKFCRRTSKLIQGRSTLNDSDFDAMYLEAMDCFCGALPDSEVRMNISAAIAQELRIDPQRRDFLEDRDARYESSKERLVIGRYTLSKEKSARQQHASHTSFSTNAHTSRMLERVAAAVSNREPLLLVGETGVGKTTAVQHLAQQLGKRLVPFNLSQETEAGDLLGGFKPVNARSLMIPLHDDFSTLFAASFSATKNQDFTRLLSKAMSRGQWKVVCKLWRQALQMVDKQRSSSAARSDETARKRRKTDARQIDFQAWGVFADKALDIERRLEAGQENFAFSFVEGNIVKAVRNGDWVLLDEINLASSDTLDALADLLDSDAPSLLLTEAGDVESVKAHPAFRLLAAMNPATDVGKKDLPPSIRSRFTELYVGSPDRDLKSLQSIVRSYLRDDAAGDDSVAFDVSVLYQKIIGMALQNKLVDGAGQKPHFSLRTLTRTLSYARYIAPQCSLRRALYEGFQMSFLTFLDSESSKLVEPLLLQHLFAKKTNVRTELQKSLRSLQDGHSYLQAYPGSKHWVRQGILPIQEQTHYIITPFIRDNLENLVRASSTRKFPVLIQGPTSSGKTSMIEYLANRTGHHFVRINNHEHTDLQEYLGTYVSTPDGRLEYQEGILVKALREGHWIVLDELNLAPTDVLEALNRLLDDNRELLIPETQEVVRPHESFMLFATQNPAGLYGGRKTLSRAFRNRFLELHFDDIPVNELQEILHKRTQLPESRCKRIVTVYRELSVLRQENRLFEQKSFATLRDLFRWALRPNDTIDQLAANGYMLLAERVRKTEERDAIKDIIERAMSLAGPKVTINEAALYGSNAPEIATHTRQAQHHGVVWTKAMRRLYTLVARAIRNDEPVLLVGETGCGKTTVCQMLADALRQPLATVNAHQNTETGDLIGSQRPVRNRATNEAHLRSLLLASEALRNMDMAAAQSTDDLLGLYDNALAGHAIEAQAMYHNSQPYHDIQLARTRYKALFEWVDGTLVDAMRNGSFFLLDEISLADDSVLERINSVLESSRSILLAEKGVTDSFVTAKPGFQLFATMNPGGDYGKRELSPALRNRFTEIWVPALSDLDDVVQIVQAKLAPPMRLYASAMVAFARWFNQRYNTSTTSAVSIRDVLAWTSFVDVDAAVDGGAAVMNGAAMVYIDTLGANPAGLMTAVSSDLDAERRDCVRTLGDLLHDPQAAATYYDPVEVTIDQSQATFGVFILPRAEDSPTLSSDFSFDTPTAKVNAMRVVRAMQLTKPILLEGSPGVGKTALVTAIASTAGVPLTRVNLSEQTDLMDLFGSDVPVQDSEVGTFVWQDAPFLRAMKNGEWVLLDEMNLASQSVLEGLNACLDHRGEVFIPEIGQTFTRHNNFRLFAAQNPHHQGGGRKGLPASFVNRFTVVYADALKSEDLMMICQRSYPALGQTVIARAVEYVSRLDAAVSRQKRFGSQGGPWEFNLRDITRWLSLVGQNDGLLAAGNARDFVEMLFAQRFRNAGDREQAMEIFRSVYGNDLPRADLVSSVSPSALQLGLGLLPRHTVYAPPSNRSDQVVSNQLYSLQSMMVAVHQSWPVILSGPSGVGKTAMVEGLAASVGASIETFTMNAETDAMDLIGGYEQADSQRETAVLLEALSRDLQNLVKTSLTAGTDSQHATLASELRRAIKDESHMSRLLHLLEQCDVPGADFLAETIRASADAVDKARFAWIDGFLIDAMLHGRWLVLDNANLCSPSVLDRLNSLLEPNGVLIMSEHVGDDGAPRIVRPHANFRIFLTVDPRYGDLSRAMRNRALEIHLLESTADQPLLAPLNTESAIARFRKLQATWPAAGSVSGSLELGLEQLAICDQPHSEAFTQKAGSGLVIGALPENQQLVPRRHSLRSMGQTNGLDQLEAFYQSAIGQKQVPADFASVQSVHPLTNQPLVQSDKKIYLTALCMGFSYELRTDLETLREAFEAFQADRNIVAALVRAEKQQRITSSKGASNVLRTLVRFIEQVHTACHNIRVDEAQLAGSRRYWQYMIATLRRICELCGTQTVNSAVLSAGLSICYQTLTFAPDMSLIEPSLKIAEQALSAIVPTQTSLVGTECVAMWEALRPKTPVTEAHLRSLVKLEDLIKQIDTLALRFQQSLDSIVALRQSCSRALDGARMSGADVDALATRLSKFQGLPDDVADAECSEPCLVSIFDVLSRHLSALKVGGLILDTPETATVDALALRPVAVVRAAAESVTPGQEALARLPAVVHHGQAMQAGITPRSLADTALHGLRSIDNVPLKNLQLLQSEVQVLSQVTAAQAHLLLTEQQPKLDSGLRDIVHAVLSALQRSDRADVRSIAIRLATAAGGSEVGVNVHQEHENMPWTMHMARAVEYMSLQFSATDTLYEQSAGAWRAVALACFYLYLPDVCFDPALEPLEKHAIHKRNERDLARRLEALRKFGQKLTGVESSLRVRLLDSDLQAIGSAPELPPVFRPASSELASLQMEFDGLWRVVKTIEASKTPSLDSGIRANLVQIRCRLADQYRAYDDFTTPVLGFIDCLFVGDYLAGQDLIESATSRHVQIGQLIPFAAGSLETWQSEEALVAAQSTCTTTDERIIWLAAVGARSALWPLSGAPTALAHAVEIQFARLYDQWRTELNQDQRHDVAKSSLYRYVDKPELQGDPTDDQLDRFLQGARDVDVRNTSNGRPPAIRKQAYTIVAVHRALCTGQNPGSDSILDLLWQYLDAMPLDSSGHRLIASLPMLMLRLQDAASSCQEHSAAGRPYNMYADANVVEVQRLEKLIRVIQSRFGTLRTAWPDHSTPVDVLVLCDQVLTRNHSDPLPDFIPLLEKLHATINEWQKIASREYSAAAQYESITDLIIDWRRLELSSWAGMFGQEIRRSKDEAAAWWFVAYETIIAATETLPEDGLSIHRHIVGTLGALESFMHTSGLGEFQVRLDLLRDFEGHTLLRARQSVAFHKVHEGLANVVAYFSHFEDAVQQALVAGRATLEKNLREMIKIASWKDRNINTLRQSAKASHRKLFRLVRKFRALLAQPVTHILQAGILEVKGSTECTILDPSVEIAASTAIQDSEGCLIIPGWASRAPRFRNIDATVSLMQSKALAQADLQNSAQRLDAFLDDLATSIKALQQETPSRLTAENKVMVNHLKTRKRRLLADVLKNARSMGLQHNLGEDLLSKQSSFSNVMAQLHIPIDTKGTPRAMYQFLGTMRPAREAARKHSEDLTPAETARCVAYLESLLSVTIGQHNTLAEKRAVSEVLATQLRDLRGFAQCTNPVLAGPTQTEWDVQSFACVAQMLSVAAKLVVIQAQLSGKDFQPLIIYLTDKVYVMNEHVRQWKAAAVLPAGLVDEHDPERTSIVSGILQDVLSHMSEIEVHRPELGYITHHLEKWLVQPGAGLSEYTNGVRHQNEDQWLQGLLSCLDTVLAAVQRVEGVFAANTTNVNEAAWLIKHQRLHESAWDALAYAEVSQKMASLVTNIQNVSSGQGNALNALALACQALYPMLDTYVGIGERILSALSSLHTRSGRLGHVLAKSFITLAKDGFCSPPEKSQEGKQESGDVETGTGLGEGEGGEDISKDVGADEDLSELAQERNKADMDGDVEDEKDAVDMADQEMEGELGDVEGESSDGEDADDDGEKDLDEETGSVGDLDDGAVDEKMWDEGKAEQENSKEANSGNTTAKDQDLSAAAEGSKEEAKDGDAGEGEEEEESADAGAEDVTRQETEGIDPHMPEQDTLDLPDDIDMEDASDSDGMSDVASVNDDNLPEANGKETNELPDTDNPAESDNVQEDNDSEGEAERTAEAEDDAEPDADAGEDDADMLRAINEQQDQPADGEVAGEQGTGVETDPSQAHTEGGVSEQDQQPDADTSASTQQASGAQSGAEADKQATESSQAASQSRMDKQRAQYQELGNVLDEWYRQQKEIQAPDPEADGSKEKPVTEADVDMADTTFEHLPNEGAEADTQALGTASADQSGALNEETSRAVNEQETQDDVPFQDMPDDPEHEIEDVESGIDDKTDTNGQVNEPRNAKAMVGDKSAHEDVEMEDHAEESEMEDVDDVDDQLLHTHISSDDAAATISLDEARSAWAEHESSTRNLALILTEHLRLILHPTQATKMRGDFRTGKRLNIKRIIPYIASSYKRDKIWMRRSIPSKRSYQIMLAIDDSKSMDESDSKSLAFETLALVAKSMSMLEVGEICVLGFGEEVKLAHDFSTPFTSEAGAEVFQSFTFAQSKTNVRKMLAESIELFRAARLKATGSSSELWQLQLIISDGVCEDHPSIRQLVRQAFEERIMVVFVIVDALSRKASTSTQSTAVPNQSILDLQTAEFAKGADGEMQLKMVKYLDTFPFQYYLIVRDVQELPGVLAGALRQWFAEVVESGGR</sequence>
<feature type="compositionally biased region" description="Acidic residues" evidence="11">
    <location>
        <begin position="4075"/>
        <end position="4120"/>
    </location>
</feature>
<feature type="region of interest" description="Disordered" evidence="11">
    <location>
        <begin position="4010"/>
        <end position="4045"/>
    </location>
</feature>
<evidence type="ECO:0000256" key="11">
    <source>
        <dbReference type="SAM" id="MobiDB-lite"/>
    </source>
</evidence>
<dbReference type="STRING" id="1507870.A0A1V8TQ70"/>
<evidence type="ECO:0000256" key="4">
    <source>
        <dbReference type="ARBA" id="ARBA00017143"/>
    </source>
</evidence>
<dbReference type="SUPFAM" id="SSF53300">
    <property type="entry name" value="vWA-like"/>
    <property type="match status" value="1"/>
</dbReference>
<dbReference type="SMART" id="SM00382">
    <property type="entry name" value="AAA"/>
    <property type="match status" value="6"/>
</dbReference>
<feature type="compositionally biased region" description="Acidic residues" evidence="11">
    <location>
        <begin position="4200"/>
        <end position="4215"/>
    </location>
</feature>
<dbReference type="GO" id="GO:0000027">
    <property type="term" value="P:ribosomal large subunit assembly"/>
    <property type="evidence" value="ECO:0007669"/>
    <property type="project" value="InterPro"/>
</dbReference>
<dbReference type="EMBL" id="NAJO01000003">
    <property type="protein sequence ID" value="OQO13529.1"/>
    <property type="molecule type" value="Genomic_DNA"/>
</dbReference>
<dbReference type="CDD" id="cd00009">
    <property type="entry name" value="AAA"/>
    <property type="match status" value="3"/>
</dbReference>
<feature type="compositionally biased region" description="Basic and acidic residues" evidence="11">
    <location>
        <begin position="4183"/>
        <end position="4198"/>
    </location>
</feature>
<feature type="compositionally biased region" description="Acidic residues" evidence="11">
    <location>
        <begin position="4167"/>
        <end position="4181"/>
    </location>
</feature>
<feature type="compositionally biased region" description="Basic and acidic residues" evidence="11">
    <location>
        <begin position="4121"/>
        <end position="4137"/>
    </location>
</feature>
<keyword evidence="9 10" id="KW-0539">Nucleus</keyword>
<dbReference type="GO" id="GO:0030687">
    <property type="term" value="C:preribosome, large subunit precursor"/>
    <property type="evidence" value="ECO:0007669"/>
    <property type="project" value="TreeGrafter"/>
</dbReference>
<dbReference type="InterPro" id="IPR041190">
    <property type="entry name" value="Midasin_AAA_lid_5"/>
</dbReference>
<dbReference type="GO" id="GO:0005730">
    <property type="term" value="C:nucleolus"/>
    <property type="evidence" value="ECO:0007669"/>
    <property type="project" value="UniProtKB-SubCell"/>
</dbReference>
<feature type="compositionally biased region" description="Low complexity" evidence="11">
    <location>
        <begin position="4331"/>
        <end position="4348"/>
    </location>
</feature>
<dbReference type="Gene3D" id="3.40.50.300">
    <property type="entry name" value="P-loop containing nucleotide triphosphate hydrolases"/>
    <property type="match status" value="6"/>
</dbReference>
<comment type="caution">
    <text evidence="13">The sequence shown here is derived from an EMBL/GenBank/DDBJ whole genome shotgun (WGS) entry which is preliminary data.</text>
</comment>
<evidence type="ECO:0000256" key="5">
    <source>
        <dbReference type="ARBA" id="ARBA00022553"/>
    </source>
</evidence>
<dbReference type="Proteomes" id="UP000192596">
    <property type="component" value="Unassembled WGS sequence"/>
</dbReference>
<evidence type="ECO:0000256" key="7">
    <source>
        <dbReference type="ARBA" id="ARBA00022840"/>
    </source>
</evidence>
<feature type="compositionally biased region" description="Polar residues" evidence="11">
    <location>
        <begin position="4431"/>
        <end position="4442"/>
    </location>
</feature>
<proteinExistence type="inferred from homology"/>
<keyword evidence="7 10" id="KW-0067">ATP-binding</keyword>
<feature type="compositionally biased region" description="Acidic residues" evidence="11">
    <location>
        <begin position="4269"/>
        <end position="4284"/>
    </location>
</feature>
<keyword evidence="5" id="KW-0597">Phosphoprotein</keyword>
<dbReference type="InterPro" id="IPR040848">
    <property type="entry name" value="AAA_lid_7"/>
</dbReference>
<dbReference type="FunFam" id="3.40.50.300:FF:000142">
    <property type="entry name" value="Midasin"/>
    <property type="match status" value="1"/>
</dbReference>
<dbReference type="InterPro" id="IPR012099">
    <property type="entry name" value="Midasin"/>
</dbReference>
<evidence type="ECO:0000313" key="14">
    <source>
        <dbReference type="Proteomes" id="UP000192596"/>
    </source>
</evidence>
<dbReference type="GO" id="GO:0005654">
    <property type="term" value="C:nucleoplasm"/>
    <property type="evidence" value="ECO:0007669"/>
    <property type="project" value="UniProtKB-SubCell"/>
</dbReference>
<evidence type="ECO:0000259" key="12">
    <source>
        <dbReference type="PROSITE" id="PS50234"/>
    </source>
</evidence>
<dbReference type="SUPFAM" id="SSF52540">
    <property type="entry name" value="P-loop containing nucleoside triphosphate hydrolases"/>
    <property type="match status" value="6"/>
</dbReference>